<feature type="transmembrane region" description="Helical" evidence="2">
    <location>
        <begin position="48"/>
        <end position="70"/>
    </location>
</feature>
<keyword evidence="2" id="KW-1133">Transmembrane helix</keyword>
<dbReference type="AlphaFoldDB" id="A0A194VZ77"/>
<accession>A0A194VZ77</accession>
<feature type="transmembrane region" description="Helical" evidence="2">
    <location>
        <begin position="421"/>
        <end position="450"/>
    </location>
</feature>
<keyword evidence="4" id="KW-1185">Reference proteome</keyword>
<protein>
    <submittedName>
        <fullName evidence="3">Uncharacterized protein</fullName>
    </submittedName>
</protein>
<feature type="transmembrane region" description="Helical" evidence="2">
    <location>
        <begin position="330"/>
        <end position="358"/>
    </location>
</feature>
<sequence>MRSPFTHAGAGLPENEWQSRSSSQDAHYQEKPSPEQKPRPSKRRLWRLFRLGFALVLVIAGLVLNLIILVDAGGDLSLLTIDMSNFARWEPPTIDLVHNSTDASKTRRGIGSWASDVTSAAGSAKSSVESAVSGAAGAAESAVGSAVTAVQTAVSAAETAAVAEADKIIDDIGDGLEDLENAVTGLMDRVLDTIQDKLNEWLQDVASSLDDLDIPRKVSVHMTTYCVSSSGSSNSSSSSNSTSNETSTSTASCNKLFSLGGDDSFNSTTNNGTIFGFQPGSVLSNALGVFFVPDGAREDIREPVDSAANKVEKLVQEAGNDISSWARNILFGPIVAVFIIACVFTGILLLMLLAAGIYSLRTGESLPSKVYSLCGTIGALAAFFLLLGSVILTVIGLVAWVVGMALDVVDISVSSSSELKWLSWAACIIMAVVAGCLKVEEFVADCIFWWRFLRNILRARKDKDGVKEVIRHA</sequence>
<keyword evidence="2" id="KW-0812">Transmembrane</keyword>
<gene>
    <name evidence="3" type="ORF">VM1G_05300</name>
</gene>
<evidence type="ECO:0000256" key="2">
    <source>
        <dbReference type="SAM" id="Phobius"/>
    </source>
</evidence>
<feature type="region of interest" description="Disordered" evidence="1">
    <location>
        <begin position="1"/>
        <end position="41"/>
    </location>
</feature>
<dbReference type="Proteomes" id="UP000078559">
    <property type="component" value="Chromosome 5"/>
</dbReference>
<proteinExistence type="predicted"/>
<organism evidence="3 4">
    <name type="scientific">Cytospora mali</name>
    <name type="common">Apple Valsa canker fungus</name>
    <name type="synonym">Valsa mali</name>
    <dbReference type="NCBI Taxonomy" id="578113"/>
    <lineage>
        <taxon>Eukaryota</taxon>
        <taxon>Fungi</taxon>
        <taxon>Dikarya</taxon>
        <taxon>Ascomycota</taxon>
        <taxon>Pezizomycotina</taxon>
        <taxon>Sordariomycetes</taxon>
        <taxon>Sordariomycetidae</taxon>
        <taxon>Diaporthales</taxon>
        <taxon>Cytosporaceae</taxon>
        <taxon>Cytospora</taxon>
    </lineage>
</organism>
<feature type="compositionally biased region" description="Basic and acidic residues" evidence="1">
    <location>
        <begin position="27"/>
        <end position="38"/>
    </location>
</feature>
<dbReference type="EMBL" id="CM003102">
    <property type="protein sequence ID" value="KUI69519.1"/>
    <property type="molecule type" value="Genomic_DNA"/>
</dbReference>
<evidence type="ECO:0000313" key="3">
    <source>
        <dbReference type="EMBL" id="KUI69519.1"/>
    </source>
</evidence>
<evidence type="ECO:0000313" key="4">
    <source>
        <dbReference type="Proteomes" id="UP000078559"/>
    </source>
</evidence>
<feature type="compositionally biased region" description="Polar residues" evidence="1">
    <location>
        <begin position="16"/>
        <end position="26"/>
    </location>
</feature>
<feature type="transmembrane region" description="Helical" evidence="2">
    <location>
        <begin position="370"/>
        <end position="401"/>
    </location>
</feature>
<name>A0A194VZ77_CYTMA</name>
<reference evidence="3" key="1">
    <citation type="submission" date="2014-12" db="EMBL/GenBank/DDBJ databases">
        <title>Genome Sequence of Valsa Canker Pathogens Uncovers a Specific Adaption of Colonization on Woody Bark.</title>
        <authorList>
            <person name="Yin Z."/>
            <person name="Liu H."/>
            <person name="Gao X."/>
            <person name="Li Z."/>
            <person name="Song N."/>
            <person name="Ke X."/>
            <person name="Dai Q."/>
            <person name="Wu Y."/>
            <person name="Sun Y."/>
            <person name="Xu J.-R."/>
            <person name="Kang Z.K."/>
            <person name="Wang L."/>
            <person name="Huang L."/>
        </authorList>
    </citation>
    <scope>NUCLEOTIDE SEQUENCE [LARGE SCALE GENOMIC DNA]</scope>
    <source>
        <strain evidence="3">03-8</strain>
    </source>
</reference>
<dbReference type="OrthoDB" id="4700626at2759"/>
<keyword evidence="2" id="KW-0472">Membrane</keyword>
<evidence type="ECO:0000256" key="1">
    <source>
        <dbReference type="SAM" id="MobiDB-lite"/>
    </source>
</evidence>